<comment type="caution">
    <text evidence="1">The sequence shown here is derived from an EMBL/GenBank/DDBJ whole genome shotgun (WGS) entry which is preliminary data.</text>
</comment>
<dbReference type="Proteomes" id="UP000185696">
    <property type="component" value="Unassembled WGS sequence"/>
</dbReference>
<evidence type="ECO:0000313" key="1">
    <source>
        <dbReference type="EMBL" id="OLF11019.1"/>
    </source>
</evidence>
<proteinExistence type="predicted"/>
<keyword evidence="2" id="KW-1185">Reference proteome</keyword>
<sequence length="68" mass="7567">MFSLVGVVDAVVMIGQTSTLLRWRRTWDRHQHAYISLGELVSKALCMHVGRTSSFVNNSAKADQAMTS</sequence>
<accession>A0A7Z0WN91</accession>
<dbReference type="EMBL" id="MSIF01000005">
    <property type="protein sequence ID" value="OLF11019.1"/>
    <property type="molecule type" value="Genomic_DNA"/>
</dbReference>
<reference evidence="1 2" key="1">
    <citation type="submission" date="2016-12" db="EMBL/GenBank/DDBJ databases">
        <title>The draft genome sequence of Actinophytocola xinjiangensis.</title>
        <authorList>
            <person name="Wang W."/>
            <person name="Yuan L."/>
        </authorList>
    </citation>
    <scope>NUCLEOTIDE SEQUENCE [LARGE SCALE GENOMIC DNA]</scope>
    <source>
        <strain evidence="1 2">CGMCC 4.4663</strain>
    </source>
</reference>
<name>A0A7Z0WN91_9PSEU</name>
<gene>
    <name evidence="1" type="ORF">BLA60_13465</name>
</gene>
<protein>
    <submittedName>
        <fullName evidence="1">Uncharacterized protein</fullName>
    </submittedName>
</protein>
<evidence type="ECO:0000313" key="2">
    <source>
        <dbReference type="Proteomes" id="UP000185696"/>
    </source>
</evidence>
<dbReference type="RefSeq" id="WP_075133181.1">
    <property type="nucleotide sequence ID" value="NZ_MSIF01000005.1"/>
</dbReference>
<dbReference type="AlphaFoldDB" id="A0A7Z0WN91"/>
<organism evidence="1 2">
    <name type="scientific">Actinophytocola xinjiangensis</name>
    <dbReference type="NCBI Taxonomy" id="485602"/>
    <lineage>
        <taxon>Bacteria</taxon>
        <taxon>Bacillati</taxon>
        <taxon>Actinomycetota</taxon>
        <taxon>Actinomycetes</taxon>
        <taxon>Pseudonocardiales</taxon>
        <taxon>Pseudonocardiaceae</taxon>
    </lineage>
</organism>